<dbReference type="EMBL" id="LAZR01051219">
    <property type="protein sequence ID" value="KKK85629.1"/>
    <property type="molecule type" value="Genomic_DNA"/>
</dbReference>
<evidence type="ECO:0008006" key="2">
    <source>
        <dbReference type="Google" id="ProtNLM"/>
    </source>
</evidence>
<organism evidence="1">
    <name type="scientific">marine sediment metagenome</name>
    <dbReference type="NCBI Taxonomy" id="412755"/>
    <lineage>
        <taxon>unclassified sequences</taxon>
        <taxon>metagenomes</taxon>
        <taxon>ecological metagenomes</taxon>
    </lineage>
</organism>
<protein>
    <recommendedName>
        <fullName evidence="2">Three-Cys-motif partner protein TcmP</fullName>
    </recommendedName>
</protein>
<feature type="non-terminal residue" evidence="1">
    <location>
        <position position="61"/>
    </location>
</feature>
<reference evidence="1" key="1">
    <citation type="journal article" date="2015" name="Nature">
        <title>Complex archaea that bridge the gap between prokaryotes and eukaryotes.</title>
        <authorList>
            <person name="Spang A."/>
            <person name="Saw J.H."/>
            <person name="Jorgensen S.L."/>
            <person name="Zaremba-Niedzwiedzka K."/>
            <person name="Martijn J."/>
            <person name="Lind A.E."/>
            <person name="van Eijk R."/>
            <person name="Schleper C."/>
            <person name="Guy L."/>
            <person name="Ettema T.J."/>
        </authorList>
    </citation>
    <scope>NUCLEOTIDE SEQUENCE</scope>
</reference>
<gene>
    <name evidence="1" type="ORF">LCGC14_2771360</name>
</gene>
<accession>A0A0F9B4S5</accession>
<comment type="caution">
    <text evidence="1">The sequence shown here is derived from an EMBL/GenBank/DDBJ whole genome shotgun (WGS) entry which is preliminary data.</text>
</comment>
<sequence length="61" mass="7096">MDFHNKPFDDETILKLEIFRGYTREWLPVFLSKRTFSSVNIFDYFAGPGKDSHGQEGSPLL</sequence>
<name>A0A0F9B4S5_9ZZZZ</name>
<evidence type="ECO:0000313" key="1">
    <source>
        <dbReference type="EMBL" id="KKK85629.1"/>
    </source>
</evidence>
<proteinExistence type="predicted"/>
<dbReference type="AlphaFoldDB" id="A0A0F9B4S5"/>